<keyword evidence="5" id="KW-1185">Reference proteome</keyword>
<evidence type="ECO:0000313" key="5">
    <source>
        <dbReference type="Proteomes" id="UP000648663"/>
    </source>
</evidence>
<feature type="signal peptide" evidence="1">
    <location>
        <begin position="1"/>
        <end position="31"/>
    </location>
</feature>
<protein>
    <submittedName>
        <fullName evidence="3">Uncharacterized protein</fullName>
    </submittedName>
</protein>
<evidence type="ECO:0000256" key="1">
    <source>
        <dbReference type="SAM" id="SignalP"/>
    </source>
</evidence>
<organism evidence="3 4">
    <name type="scientific">Modestobacter marinus</name>
    <dbReference type="NCBI Taxonomy" id="477641"/>
    <lineage>
        <taxon>Bacteria</taxon>
        <taxon>Bacillati</taxon>
        <taxon>Actinomycetota</taxon>
        <taxon>Actinomycetes</taxon>
        <taxon>Geodermatophilales</taxon>
        <taxon>Geodermatophilaceae</taxon>
        <taxon>Modestobacter</taxon>
    </lineage>
</organism>
<reference evidence="2" key="1">
    <citation type="journal article" date="2014" name="Int. J. Syst. Evol. Microbiol.">
        <title>Complete genome of a new Firmicutes species belonging to the dominant human colonic microbiota ('Ruminococcus bicirculans') reveals two chromosomes and a selective capacity to utilize plant glucans.</title>
        <authorList>
            <consortium name="NISC Comparative Sequencing Program"/>
            <person name="Wegmann U."/>
            <person name="Louis P."/>
            <person name="Goesmann A."/>
            <person name="Henrissat B."/>
            <person name="Duncan S.H."/>
            <person name="Flint H.J."/>
        </authorList>
    </citation>
    <scope>NUCLEOTIDE SEQUENCE</scope>
    <source>
        <strain evidence="2">CGMCC 4.5581</strain>
    </source>
</reference>
<sequence length="58" mass="6179">MTSTSLPTRRNRWRSAAAGVAIAAASFTMTACGDDEAADETGILEEGDLMEEDEDPDE</sequence>
<evidence type="ECO:0000313" key="4">
    <source>
        <dbReference type="Proteomes" id="UP000552836"/>
    </source>
</evidence>
<accession>A0A846LU72</accession>
<dbReference type="RefSeq" id="WP_166757454.1">
    <property type="nucleotide sequence ID" value="NZ_BAABJU010000011.1"/>
</dbReference>
<comment type="caution">
    <text evidence="3">The sequence shown here is derived from an EMBL/GenBank/DDBJ whole genome shotgun (WGS) entry which is preliminary data.</text>
</comment>
<dbReference type="Proteomes" id="UP000648663">
    <property type="component" value="Unassembled WGS sequence"/>
</dbReference>
<dbReference type="AlphaFoldDB" id="A0A846LU72"/>
<dbReference type="Proteomes" id="UP000552836">
    <property type="component" value="Unassembled WGS sequence"/>
</dbReference>
<dbReference type="EMBL" id="BMMI01000009">
    <property type="protein sequence ID" value="GGL80758.1"/>
    <property type="molecule type" value="Genomic_DNA"/>
</dbReference>
<reference evidence="2" key="4">
    <citation type="submission" date="2024-05" db="EMBL/GenBank/DDBJ databases">
        <authorList>
            <person name="Sun Q."/>
            <person name="Zhou Y."/>
        </authorList>
    </citation>
    <scope>NUCLEOTIDE SEQUENCE</scope>
    <source>
        <strain evidence="2">CGMCC 4.5581</strain>
    </source>
</reference>
<feature type="chain" id="PRO_5039105075" evidence="1">
    <location>
        <begin position="32"/>
        <end position="58"/>
    </location>
</feature>
<gene>
    <name evidence="3" type="ORF">FB380_004390</name>
    <name evidence="2" type="ORF">GCM10011589_41320</name>
</gene>
<name>A0A846LU72_9ACTN</name>
<evidence type="ECO:0000313" key="3">
    <source>
        <dbReference type="EMBL" id="NIH69892.1"/>
    </source>
</evidence>
<reference evidence="5" key="2">
    <citation type="journal article" date="2019" name="Int. J. Syst. Evol. Microbiol.">
        <title>The Global Catalogue of Microorganisms (GCM) 10K type strain sequencing project: providing services to taxonomists for standard genome sequencing and annotation.</title>
        <authorList>
            <consortium name="The Broad Institute Genomics Platform"/>
            <consortium name="The Broad Institute Genome Sequencing Center for Infectious Disease"/>
            <person name="Wu L."/>
            <person name="Ma J."/>
        </authorList>
    </citation>
    <scope>NUCLEOTIDE SEQUENCE [LARGE SCALE GENOMIC DNA]</scope>
    <source>
        <strain evidence="5">CGMCC 4.5581</strain>
    </source>
</reference>
<proteinExistence type="predicted"/>
<keyword evidence="1" id="KW-0732">Signal</keyword>
<reference evidence="3 4" key="3">
    <citation type="submission" date="2020-02" db="EMBL/GenBank/DDBJ databases">
        <title>Sequencing the genomes of 1000 actinobacteria strains.</title>
        <authorList>
            <person name="Klenk H.-P."/>
        </authorList>
    </citation>
    <scope>NUCLEOTIDE SEQUENCE [LARGE SCALE GENOMIC DNA]</scope>
    <source>
        <strain evidence="3 4">DSM 45201</strain>
    </source>
</reference>
<dbReference type="EMBL" id="JAAMPA010000003">
    <property type="protein sequence ID" value="NIH69892.1"/>
    <property type="molecule type" value="Genomic_DNA"/>
</dbReference>
<evidence type="ECO:0000313" key="2">
    <source>
        <dbReference type="EMBL" id="GGL80758.1"/>
    </source>
</evidence>